<dbReference type="GO" id="GO:0046872">
    <property type="term" value="F:metal ion binding"/>
    <property type="evidence" value="ECO:0007669"/>
    <property type="project" value="UniProtKB-KW"/>
</dbReference>
<evidence type="ECO:0000313" key="5">
    <source>
        <dbReference type="EMBL" id="PKK89794.1"/>
    </source>
</evidence>
<dbReference type="InterPro" id="IPR036873">
    <property type="entry name" value="Rhodanese-like_dom_sf"/>
</dbReference>
<keyword evidence="3" id="KW-0732">Signal</keyword>
<evidence type="ECO:0000256" key="1">
    <source>
        <dbReference type="ARBA" id="ARBA00022723"/>
    </source>
</evidence>
<dbReference type="PROSITE" id="PS51257">
    <property type="entry name" value="PROKAR_LIPOPROTEIN"/>
    <property type="match status" value="1"/>
</dbReference>
<keyword evidence="1" id="KW-0479">Metal-binding</keyword>
<feature type="chain" id="PRO_5014761490" evidence="3">
    <location>
        <begin position="36"/>
        <end position="688"/>
    </location>
</feature>
<dbReference type="Gene3D" id="3.40.250.10">
    <property type="entry name" value="Rhodanese-like domain"/>
    <property type="match status" value="3"/>
</dbReference>
<dbReference type="AlphaFoldDB" id="A0A2N1PN79"/>
<dbReference type="SUPFAM" id="SSF52821">
    <property type="entry name" value="Rhodanese/Cell cycle control phosphatase"/>
    <property type="match status" value="3"/>
</dbReference>
<dbReference type="Gene3D" id="3.60.15.10">
    <property type="entry name" value="Ribonuclease Z/Hydroxyacylglutathione hydrolase-like"/>
    <property type="match status" value="1"/>
</dbReference>
<dbReference type="GO" id="GO:0016787">
    <property type="term" value="F:hydrolase activity"/>
    <property type="evidence" value="ECO:0007669"/>
    <property type="project" value="UniProtKB-KW"/>
</dbReference>
<accession>A0A2N1PN79</accession>
<dbReference type="InterPro" id="IPR036866">
    <property type="entry name" value="RibonucZ/Hydroxyglut_hydro"/>
</dbReference>
<proteinExistence type="predicted"/>
<feature type="compositionally biased region" description="Polar residues" evidence="2">
    <location>
        <begin position="634"/>
        <end position="645"/>
    </location>
</feature>
<keyword evidence="5" id="KW-0378">Hydrolase</keyword>
<protein>
    <submittedName>
        <fullName evidence="5">MBL fold metallo-hydrolase</fullName>
    </submittedName>
</protein>
<dbReference type="InterPro" id="IPR051682">
    <property type="entry name" value="Mito_Persulfide_Diox"/>
</dbReference>
<dbReference type="Pfam" id="PF00753">
    <property type="entry name" value="Lactamase_B"/>
    <property type="match status" value="1"/>
</dbReference>
<evidence type="ECO:0000259" key="4">
    <source>
        <dbReference type="PROSITE" id="PS50206"/>
    </source>
</evidence>
<dbReference type="PANTHER" id="PTHR43084:SF1">
    <property type="entry name" value="PERSULFIDE DIOXYGENASE ETHE1, MITOCHONDRIAL"/>
    <property type="match status" value="1"/>
</dbReference>
<name>A0A2N1PN79_9BACT</name>
<dbReference type="SUPFAM" id="SSF56281">
    <property type="entry name" value="Metallo-hydrolase/oxidoreductase"/>
    <property type="match status" value="1"/>
</dbReference>
<organism evidence="5 6">
    <name type="scientific">Candidatus Wallbacteria bacterium HGW-Wallbacteria-1</name>
    <dbReference type="NCBI Taxonomy" id="2013854"/>
    <lineage>
        <taxon>Bacteria</taxon>
        <taxon>Candidatus Walliibacteriota</taxon>
    </lineage>
</organism>
<dbReference type="InterPro" id="IPR001763">
    <property type="entry name" value="Rhodanese-like_dom"/>
</dbReference>
<feature type="signal peptide" evidence="3">
    <location>
        <begin position="1"/>
        <end position="35"/>
    </location>
</feature>
<gene>
    <name evidence="5" type="ORF">CVV64_12655</name>
</gene>
<dbReference type="SMART" id="SM00849">
    <property type="entry name" value="Lactamase_B"/>
    <property type="match status" value="1"/>
</dbReference>
<sequence>MKKLPEFHRSVAFTATILLACFFCFSGLIPFSALASGALKDSESASHSDTAAIHDPIATYEFSGFKVVQFNLAVLSHYSYMIFSNGKSMVVDPGRDIETYLEWAAREKSPVAGVMLTHSHADFVAGHMEFASADCPVFQNSTSGAEYPFKGLVDGQVLPFQGTSIKILATPGHTPDGMSFLISSASAPLKPLICLTGDALFVGSIGRPDLMGGSMSAASLASMSFDTWNSKFSPLDDSVIVLPAHGAGSLCGAHLRDEPSTTIGRERETNPYLIHTNRNDFIMSVLEGLPEAPQYFKHNAAMNRMGPEKIQKVKKTPKIGANDLERILKKSILIDLRNPELFAGGHIPESINIGIRGRFETWTGIMIPWGTEPILIGESLETSEAVFRLNRIGYRSSGTITFDEWKTAGKKIMSNQRIRPVELHKMITQGTGPIIVDVRLPNEWMGLRIGNIINMPLNKLSLLCSNLDPLQQVVTVCNSAYRSSMGIGILEKAGFVNVSSLDGGSEAWINAGLPVLKPQGSNSGATALPLRILELPDRMEPQELKRLILDMPDSFEIMDIRPSVSFSEYHLPGSRNIHIADLLENQELLVGSVPLVIVDRDGTLSMMAAALISRKTKRPVKALFGGLEAYWTNSPDLSPDSTGPNFTGVGAVTRPESKNPVPKNPASPSQSTPKEIQPVKKVKKSAGC</sequence>
<dbReference type="CDD" id="cd00158">
    <property type="entry name" value="RHOD"/>
    <property type="match status" value="3"/>
</dbReference>
<dbReference type="Pfam" id="PF00581">
    <property type="entry name" value="Rhodanese"/>
    <property type="match status" value="3"/>
</dbReference>
<evidence type="ECO:0000256" key="2">
    <source>
        <dbReference type="SAM" id="MobiDB-lite"/>
    </source>
</evidence>
<feature type="domain" description="Rhodanese" evidence="4">
    <location>
        <begin position="429"/>
        <end position="517"/>
    </location>
</feature>
<dbReference type="PANTHER" id="PTHR43084">
    <property type="entry name" value="PERSULFIDE DIOXYGENASE ETHE1"/>
    <property type="match status" value="1"/>
</dbReference>
<dbReference type="InterPro" id="IPR044528">
    <property type="entry name" value="POD-like_MBL-fold"/>
</dbReference>
<dbReference type="PROSITE" id="PS50206">
    <property type="entry name" value="RHODANESE_3"/>
    <property type="match status" value="3"/>
</dbReference>
<evidence type="ECO:0000256" key="3">
    <source>
        <dbReference type="SAM" id="SignalP"/>
    </source>
</evidence>
<comment type="caution">
    <text evidence="5">The sequence shown here is derived from an EMBL/GenBank/DDBJ whole genome shotgun (WGS) entry which is preliminary data.</text>
</comment>
<reference evidence="5 6" key="1">
    <citation type="journal article" date="2017" name="ISME J.">
        <title>Potential for microbial H2 and metal transformations associated with novel bacteria and archaea in deep terrestrial subsurface sediments.</title>
        <authorList>
            <person name="Hernsdorf A.W."/>
            <person name="Amano Y."/>
            <person name="Miyakawa K."/>
            <person name="Ise K."/>
            <person name="Suzuki Y."/>
            <person name="Anantharaman K."/>
            <person name="Probst A."/>
            <person name="Burstein D."/>
            <person name="Thomas B.C."/>
            <person name="Banfield J.F."/>
        </authorList>
    </citation>
    <scope>NUCLEOTIDE SEQUENCE [LARGE SCALE GENOMIC DNA]</scope>
    <source>
        <strain evidence="5">HGW-Wallbacteria-1</strain>
    </source>
</reference>
<feature type="domain" description="Rhodanese" evidence="4">
    <location>
        <begin position="327"/>
        <end position="414"/>
    </location>
</feature>
<dbReference type="InterPro" id="IPR001279">
    <property type="entry name" value="Metallo-B-lactamas"/>
</dbReference>
<dbReference type="GO" id="GO:0006749">
    <property type="term" value="P:glutathione metabolic process"/>
    <property type="evidence" value="ECO:0007669"/>
    <property type="project" value="InterPro"/>
</dbReference>
<dbReference type="GO" id="GO:0070813">
    <property type="term" value="P:hydrogen sulfide metabolic process"/>
    <property type="evidence" value="ECO:0007669"/>
    <property type="project" value="TreeGrafter"/>
</dbReference>
<dbReference type="Proteomes" id="UP000233256">
    <property type="component" value="Unassembled WGS sequence"/>
</dbReference>
<feature type="domain" description="Rhodanese" evidence="4">
    <location>
        <begin position="551"/>
        <end position="639"/>
    </location>
</feature>
<feature type="region of interest" description="Disordered" evidence="2">
    <location>
        <begin position="634"/>
        <end position="688"/>
    </location>
</feature>
<dbReference type="SMART" id="SM00450">
    <property type="entry name" value="RHOD"/>
    <property type="match status" value="3"/>
</dbReference>
<dbReference type="CDD" id="cd07724">
    <property type="entry name" value="POD-like_MBL-fold"/>
    <property type="match status" value="1"/>
</dbReference>
<dbReference type="GO" id="GO:0050313">
    <property type="term" value="F:sulfur dioxygenase activity"/>
    <property type="evidence" value="ECO:0007669"/>
    <property type="project" value="InterPro"/>
</dbReference>
<evidence type="ECO:0000313" key="6">
    <source>
        <dbReference type="Proteomes" id="UP000233256"/>
    </source>
</evidence>
<dbReference type="EMBL" id="PGXC01000012">
    <property type="protein sequence ID" value="PKK89794.1"/>
    <property type="molecule type" value="Genomic_DNA"/>
</dbReference>